<dbReference type="KEGG" id="vg:64872013"/>
<protein>
    <submittedName>
        <fullName evidence="2">Uncharacterized protein</fullName>
    </submittedName>
</protein>
<evidence type="ECO:0000313" key="2">
    <source>
        <dbReference type="EMBL" id="ASZ75485.1"/>
    </source>
</evidence>
<feature type="compositionally biased region" description="Low complexity" evidence="1">
    <location>
        <begin position="148"/>
        <end position="161"/>
    </location>
</feature>
<organism evidence="2 3">
    <name type="scientific">Mycobacterium phage Kimona</name>
    <dbReference type="NCBI Taxonomy" id="2024295"/>
    <lineage>
        <taxon>Viruses</taxon>
        <taxon>Duplodnaviria</taxon>
        <taxon>Heunggongvirae</taxon>
        <taxon>Uroviricota</taxon>
        <taxon>Caudoviricetes</taxon>
        <taxon>Kimonavirus</taxon>
        <taxon>Kimonavirus kimona</taxon>
    </lineage>
</organism>
<dbReference type="EMBL" id="MF472895">
    <property type="protein sequence ID" value="ASZ75485.1"/>
    <property type="molecule type" value="Genomic_DNA"/>
</dbReference>
<dbReference type="GeneID" id="64872013"/>
<sequence length="200" mass="21075">MPDSITHPREKGSTLQDPFNDAPAQDEAQTEAAPAPQESAFDAPPPEAPKKAPAKKAPAKKAEPKVTNIVQSEEGKVVVTLKGGAGFEAPWIVIHADSVEDAQEQMSKTAALKDLMEKAQSAAKYFASLGPAKSGGGNGGGNRGGGYQRRNNAPRQAQEPPADAPPAPGPDWVYKSGTSSRGPWQAWMPPQGSNEKPVWF</sequence>
<feature type="compositionally biased region" description="Low complexity" evidence="1">
    <location>
        <begin position="22"/>
        <end position="40"/>
    </location>
</feature>
<accession>A0A249XU19</accession>
<reference evidence="3" key="1">
    <citation type="submission" date="2017-07" db="EMBL/GenBank/DDBJ databases">
        <authorList>
            <person name="Sun Z.S."/>
            <person name="Albrecht U."/>
            <person name="Echele G."/>
            <person name="Lee C.C."/>
        </authorList>
    </citation>
    <scope>NUCLEOTIDE SEQUENCE [LARGE SCALE GENOMIC DNA]</scope>
</reference>
<keyword evidence="3" id="KW-1185">Reference proteome</keyword>
<feature type="region of interest" description="Disordered" evidence="1">
    <location>
        <begin position="128"/>
        <end position="200"/>
    </location>
</feature>
<gene>
    <name evidence="2" type="primary">49</name>
    <name evidence="2" type="ORF">PBI_KIMONA_49</name>
</gene>
<dbReference type="InterPro" id="IPR057999">
    <property type="entry name" value="Gp49"/>
</dbReference>
<evidence type="ECO:0000313" key="3">
    <source>
        <dbReference type="Proteomes" id="UP000222598"/>
    </source>
</evidence>
<name>A0A249XU19_9CAUD</name>
<evidence type="ECO:0000256" key="1">
    <source>
        <dbReference type="SAM" id="MobiDB-lite"/>
    </source>
</evidence>
<feature type="region of interest" description="Disordered" evidence="1">
    <location>
        <begin position="1"/>
        <end position="72"/>
    </location>
</feature>
<dbReference type="Pfam" id="PF25690">
    <property type="entry name" value="Phage_gp49"/>
    <property type="match status" value="1"/>
</dbReference>
<dbReference type="RefSeq" id="YP_010062348.1">
    <property type="nucleotide sequence ID" value="NC_054793.1"/>
</dbReference>
<feature type="compositionally biased region" description="Basic and acidic residues" evidence="1">
    <location>
        <begin position="1"/>
        <end position="12"/>
    </location>
</feature>
<proteinExistence type="predicted"/>
<feature type="compositionally biased region" description="Gly residues" evidence="1">
    <location>
        <begin position="133"/>
        <end position="147"/>
    </location>
</feature>
<dbReference type="Proteomes" id="UP000222598">
    <property type="component" value="Segment"/>
</dbReference>